<evidence type="ECO:0000313" key="1">
    <source>
        <dbReference type="EMBL" id="KAB2826047.1"/>
    </source>
</evidence>
<comment type="caution">
    <text evidence="1">The sequence shown here is derived from an EMBL/GenBank/DDBJ whole genome shotgun (WGS) entry which is preliminary data.</text>
</comment>
<proteinExistence type="predicted"/>
<reference evidence="1 2" key="1">
    <citation type="submission" date="2019-09" db="EMBL/GenBank/DDBJ databases">
        <title>Genome of Aliivibrio finisterrensis LMG 23869 (type strain).</title>
        <authorList>
            <person name="Bowman J.P."/>
        </authorList>
    </citation>
    <scope>NUCLEOTIDE SEQUENCE [LARGE SCALE GENOMIC DNA]</scope>
    <source>
        <strain evidence="1 2">LMG 23869</strain>
    </source>
</reference>
<evidence type="ECO:0000313" key="2">
    <source>
        <dbReference type="Proteomes" id="UP000434870"/>
    </source>
</evidence>
<dbReference type="Pfam" id="PF16691">
    <property type="entry name" value="DUF5062"/>
    <property type="match status" value="1"/>
</dbReference>
<organism evidence="1 2">
    <name type="scientific">Aliivibrio finisterrensis</name>
    <dbReference type="NCBI Taxonomy" id="511998"/>
    <lineage>
        <taxon>Bacteria</taxon>
        <taxon>Pseudomonadati</taxon>
        <taxon>Pseudomonadota</taxon>
        <taxon>Gammaproteobacteria</taxon>
        <taxon>Vibrionales</taxon>
        <taxon>Vibrionaceae</taxon>
        <taxon>Aliivibrio</taxon>
    </lineage>
</organism>
<dbReference type="RefSeq" id="WP_151653295.1">
    <property type="nucleotide sequence ID" value="NZ_WBVP01000002.1"/>
</dbReference>
<dbReference type="InterPro" id="IPR032036">
    <property type="entry name" value="DUF5062"/>
</dbReference>
<dbReference type="InterPro" id="IPR038316">
    <property type="entry name" value="DUF5062_sf"/>
</dbReference>
<dbReference type="Gene3D" id="1.20.120.1930">
    <property type="entry name" value="Uncharacterised protein PF16691, DUF5062"/>
    <property type="match status" value="1"/>
</dbReference>
<protein>
    <submittedName>
        <fullName evidence="1">DUF5062 family protein</fullName>
    </submittedName>
</protein>
<sequence length="84" mass="9637">MKNIVKKDEDKLFKKALELGCKLSEMQGYHIVDKSLPQPVIAKAVYLFLVQVRLLSPLPLDKTNGPNIKHRLAIWMKRNIDSAH</sequence>
<dbReference type="AlphaFoldDB" id="A0A6N6RWA9"/>
<gene>
    <name evidence="1" type="ORF">F8B77_02200</name>
</gene>
<name>A0A6N6RWA9_9GAMM</name>
<dbReference type="EMBL" id="WBVP01000002">
    <property type="protein sequence ID" value="KAB2826047.1"/>
    <property type="molecule type" value="Genomic_DNA"/>
</dbReference>
<dbReference type="Proteomes" id="UP000434870">
    <property type="component" value="Unassembled WGS sequence"/>
</dbReference>
<accession>A0A6N6RWA9</accession>